<comment type="similarity">
    <text evidence="2 6">Belongs to the dTDP-4-dehydrorhamnose reductase family.</text>
</comment>
<dbReference type="Gene3D" id="3.40.50.720">
    <property type="entry name" value="NAD(P)-binding Rossmann-like Domain"/>
    <property type="match status" value="1"/>
</dbReference>
<evidence type="ECO:0000256" key="4">
    <source>
        <dbReference type="ARBA" id="ARBA00017099"/>
    </source>
</evidence>
<evidence type="ECO:0000256" key="1">
    <source>
        <dbReference type="ARBA" id="ARBA00004781"/>
    </source>
</evidence>
<keyword evidence="6 8" id="KW-0560">Oxidoreductase</keyword>
<protein>
    <recommendedName>
        <fullName evidence="4 6">dTDP-4-dehydrorhamnose reductase</fullName>
        <ecNumber evidence="3 6">1.1.1.133</ecNumber>
    </recommendedName>
</protein>
<sequence>MKILLLGANGQLGQTFLKEGSLAVFGDVTTATRDGQVSGQMPGETVDLQFPEEIRSALDRIQPDVIINAAAYTAVDRAEQEEELATRINGLAVGAIGAWAAAHNALVLHYSTDYVFDGQSECPYAVDAATAPLGAYGRSKLVGEQALAASGAHHLIFRTAWVYGSHGHNFMRTMLRLGADRDELRVVDDQYGAPTSTLLIVRGTLAALKTWIEAPTADRPKLEGIHHLVASGTTTWHRFATAIFDDAFQHRLIARKPVVTAIGTVDFPTPAKRPMYSVLENSRFEKLFAFTLPDWQQGLHEVMGELSTHMS</sequence>
<dbReference type="NCBIfam" id="TIGR01214">
    <property type="entry name" value="rmlD"/>
    <property type="match status" value="1"/>
</dbReference>
<dbReference type="Gene3D" id="3.90.25.10">
    <property type="entry name" value="UDP-galactose 4-epimerase, domain 1"/>
    <property type="match status" value="1"/>
</dbReference>
<dbReference type="CDD" id="cd05254">
    <property type="entry name" value="dTDP_HR_like_SDR_e"/>
    <property type="match status" value="1"/>
</dbReference>
<dbReference type="InterPro" id="IPR029903">
    <property type="entry name" value="RmlD-like-bd"/>
</dbReference>
<accession>A0ABW8K6F5</accession>
<dbReference type="RefSeq" id="WP_379985719.1">
    <property type="nucleotide sequence ID" value="NZ_JADIKD010000011.1"/>
</dbReference>
<dbReference type="Pfam" id="PF04321">
    <property type="entry name" value="RmlD_sub_bind"/>
    <property type="match status" value="1"/>
</dbReference>
<dbReference type="EC" id="1.1.1.133" evidence="3 6"/>
<dbReference type="Proteomes" id="UP001620408">
    <property type="component" value="Unassembled WGS sequence"/>
</dbReference>
<organism evidence="8 9">
    <name type="scientific">Dyella koreensis</name>
    <dbReference type="NCBI Taxonomy" id="311235"/>
    <lineage>
        <taxon>Bacteria</taxon>
        <taxon>Pseudomonadati</taxon>
        <taxon>Pseudomonadota</taxon>
        <taxon>Gammaproteobacteria</taxon>
        <taxon>Lysobacterales</taxon>
        <taxon>Rhodanobacteraceae</taxon>
        <taxon>Dyella</taxon>
    </lineage>
</organism>
<dbReference type="PANTHER" id="PTHR10491:SF4">
    <property type="entry name" value="METHIONINE ADENOSYLTRANSFERASE 2 SUBUNIT BETA"/>
    <property type="match status" value="1"/>
</dbReference>
<comment type="cofactor">
    <cofactor evidence="6">
        <name>Mg(2+)</name>
        <dbReference type="ChEBI" id="CHEBI:18420"/>
    </cofactor>
    <text evidence="6">Binds 1 Mg(2+) ion per monomer.</text>
</comment>
<evidence type="ECO:0000256" key="5">
    <source>
        <dbReference type="ARBA" id="ARBA00048200"/>
    </source>
</evidence>
<dbReference type="InterPro" id="IPR005913">
    <property type="entry name" value="dTDP_dehydrorham_reduct"/>
</dbReference>
<feature type="domain" description="RmlD-like substrate binding" evidence="7">
    <location>
        <begin position="1"/>
        <end position="306"/>
    </location>
</feature>
<evidence type="ECO:0000256" key="6">
    <source>
        <dbReference type="RuleBase" id="RU364082"/>
    </source>
</evidence>
<comment type="pathway">
    <text evidence="1 6">Carbohydrate biosynthesis; dTDP-L-rhamnose biosynthesis.</text>
</comment>
<evidence type="ECO:0000256" key="2">
    <source>
        <dbReference type="ARBA" id="ARBA00010944"/>
    </source>
</evidence>
<evidence type="ECO:0000313" key="8">
    <source>
        <dbReference type="EMBL" id="MFK2918466.1"/>
    </source>
</evidence>
<dbReference type="GO" id="GO:0008831">
    <property type="term" value="F:dTDP-4-dehydrorhamnose reductase activity"/>
    <property type="evidence" value="ECO:0007669"/>
    <property type="project" value="UniProtKB-EC"/>
</dbReference>
<gene>
    <name evidence="8" type="primary">rfbD</name>
    <name evidence="8" type="ORF">ISS97_14420</name>
</gene>
<dbReference type="SUPFAM" id="SSF51735">
    <property type="entry name" value="NAD(P)-binding Rossmann-fold domains"/>
    <property type="match status" value="1"/>
</dbReference>
<keyword evidence="6" id="KW-0521">NADP</keyword>
<comment type="catalytic activity">
    <reaction evidence="5 6">
        <text>dTDP-beta-L-rhamnose + NADP(+) = dTDP-4-dehydro-beta-L-rhamnose + NADPH + H(+)</text>
        <dbReference type="Rhea" id="RHEA:21796"/>
        <dbReference type="ChEBI" id="CHEBI:15378"/>
        <dbReference type="ChEBI" id="CHEBI:57510"/>
        <dbReference type="ChEBI" id="CHEBI:57783"/>
        <dbReference type="ChEBI" id="CHEBI:58349"/>
        <dbReference type="ChEBI" id="CHEBI:62830"/>
        <dbReference type="EC" id="1.1.1.133"/>
    </reaction>
</comment>
<evidence type="ECO:0000313" key="9">
    <source>
        <dbReference type="Proteomes" id="UP001620408"/>
    </source>
</evidence>
<comment type="caution">
    <text evidence="8">The sequence shown here is derived from an EMBL/GenBank/DDBJ whole genome shotgun (WGS) entry which is preliminary data.</text>
</comment>
<keyword evidence="9" id="KW-1185">Reference proteome</keyword>
<dbReference type="InterPro" id="IPR036291">
    <property type="entry name" value="NAD(P)-bd_dom_sf"/>
</dbReference>
<comment type="function">
    <text evidence="6">Catalyzes the reduction of dTDP-6-deoxy-L-lyxo-4-hexulose to yield dTDP-L-rhamnose.</text>
</comment>
<proteinExistence type="inferred from homology"/>
<reference evidence="8 9" key="1">
    <citation type="submission" date="2020-10" db="EMBL/GenBank/DDBJ databases">
        <title>Phylogeny of dyella-like bacteria.</title>
        <authorList>
            <person name="Fu J."/>
        </authorList>
    </citation>
    <scope>NUCLEOTIDE SEQUENCE [LARGE SCALE GENOMIC DNA]</scope>
    <source>
        <strain evidence="8 9">BB4</strain>
    </source>
</reference>
<name>A0ABW8K6F5_9GAMM</name>
<dbReference type="EMBL" id="JADIKD010000011">
    <property type="protein sequence ID" value="MFK2918466.1"/>
    <property type="molecule type" value="Genomic_DNA"/>
</dbReference>
<evidence type="ECO:0000256" key="3">
    <source>
        <dbReference type="ARBA" id="ARBA00012929"/>
    </source>
</evidence>
<dbReference type="PANTHER" id="PTHR10491">
    <property type="entry name" value="DTDP-4-DEHYDRORHAMNOSE REDUCTASE"/>
    <property type="match status" value="1"/>
</dbReference>
<evidence type="ECO:0000259" key="7">
    <source>
        <dbReference type="Pfam" id="PF04321"/>
    </source>
</evidence>